<evidence type="ECO:0000313" key="8">
    <source>
        <dbReference type="EMBL" id="SDF61392.1"/>
    </source>
</evidence>
<evidence type="ECO:0000256" key="4">
    <source>
        <dbReference type="ARBA" id="ARBA00023136"/>
    </source>
</evidence>
<accession>A0A1G7MI06</accession>
<dbReference type="InterPro" id="IPR033985">
    <property type="entry name" value="SusD-like_N"/>
</dbReference>
<dbReference type="Proteomes" id="UP000198748">
    <property type="component" value="Unassembled WGS sequence"/>
</dbReference>
<dbReference type="STRING" id="659014.SAMN04487996_111278"/>
<evidence type="ECO:0000313" key="9">
    <source>
        <dbReference type="Proteomes" id="UP000198748"/>
    </source>
</evidence>
<organism evidence="8 9">
    <name type="scientific">Dyadobacter soli</name>
    <dbReference type="NCBI Taxonomy" id="659014"/>
    <lineage>
        <taxon>Bacteria</taxon>
        <taxon>Pseudomonadati</taxon>
        <taxon>Bacteroidota</taxon>
        <taxon>Cytophagia</taxon>
        <taxon>Cytophagales</taxon>
        <taxon>Spirosomataceae</taxon>
        <taxon>Dyadobacter</taxon>
    </lineage>
</organism>
<evidence type="ECO:0000256" key="5">
    <source>
        <dbReference type="ARBA" id="ARBA00023237"/>
    </source>
</evidence>
<dbReference type="Gene3D" id="1.25.40.390">
    <property type="match status" value="1"/>
</dbReference>
<protein>
    <submittedName>
        <fullName evidence="8">SusD family protein</fullName>
    </submittedName>
</protein>
<feature type="domain" description="SusD-like N-terminal" evidence="7">
    <location>
        <begin position="21"/>
        <end position="223"/>
    </location>
</feature>
<dbReference type="GO" id="GO:0009279">
    <property type="term" value="C:cell outer membrane"/>
    <property type="evidence" value="ECO:0007669"/>
    <property type="project" value="UniProtKB-SubCell"/>
</dbReference>
<dbReference type="Pfam" id="PF14322">
    <property type="entry name" value="SusD-like_3"/>
    <property type="match status" value="1"/>
</dbReference>
<sequence length="453" mass="49458">MRKYWMILFCAGLLVSCEPSFLEQKPDKRLLVPGQLSDYQALLDAVPEGMNTSPGMQALATDDFYCLPVAIDGLPPAERGVYLWERDPFQGKSSQDWDLPYKCIFYANVVLSGLESIQADSASQQQYASIQGSALFFRAFAHYNLAAAFCAPYDSSSASSLPGIPLRLTADVNQISDRGTLQATYDQILSDLSKAEALLTGPVGFTNRPSGVAAKALLARIYLSMGEYGKALIYASKALGLHDKLLDYNTLNASARRPFPAMFTGLNPEIIFHASMPGMDLPILTQTGVDSSLYRSYAPDDLRKTCFFVDRGGGVFGFKGSYLGSATLFAGLATDELYLIRAECYARAGQRTAALSDLNALLKQRFKAGTFKELVAGQDSLLNLVLSERRKQLVARGLRWTDLRRLNKDPALAVRLQRLTSGGAISLLPGDNRYTLPIPDPEIALSGISPNPR</sequence>
<dbReference type="OrthoDB" id="653598at2"/>
<feature type="domain" description="RagB/SusD" evidence="6">
    <location>
        <begin position="336"/>
        <end position="406"/>
    </location>
</feature>
<evidence type="ECO:0000259" key="6">
    <source>
        <dbReference type="Pfam" id="PF07980"/>
    </source>
</evidence>
<dbReference type="RefSeq" id="WP_090153656.1">
    <property type="nucleotide sequence ID" value="NZ_FNAN01000011.1"/>
</dbReference>
<keyword evidence="3" id="KW-0732">Signal</keyword>
<comment type="similarity">
    <text evidence="2">Belongs to the SusD family.</text>
</comment>
<keyword evidence="9" id="KW-1185">Reference proteome</keyword>
<evidence type="ECO:0000256" key="1">
    <source>
        <dbReference type="ARBA" id="ARBA00004442"/>
    </source>
</evidence>
<evidence type="ECO:0000256" key="2">
    <source>
        <dbReference type="ARBA" id="ARBA00006275"/>
    </source>
</evidence>
<proteinExistence type="inferred from homology"/>
<dbReference type="PROSITE" id="PS51257">
    <property type="entry name" value="PROKAR_LIPOPROTEIN"/>
    <property type="match status" value="1"/>
</dbReference>
<evidence type="ECO:0000256" key="3">
    <source>
        <dbReference type="ARBA" id="ARBA00022729"/>
    </source>
</evidence>
<dbReference type="EMBL" id="FNAN01000011">
    <property type="protein sequence ID" value="SDF61392.1"/>
    <property type="molecule type" value="Genomic_DNA"/>
</dbReference>
<keyword evidence="5" id="KW-0998">Cell outer membrane</keyword>
<reference evidence="9" key="1">
    <citation type="submission" date="2016-10" db="EMBL/GenBank/DDBJ databases">
        <authorList>
            <person name="Varghese N."/>
            <person name="Submissions S."/>
        </authorList>
    </citation>
    <scope>NUCLEOTIDE SEQUENCE [LARGE SCALE GENOMIC DNA]</scope>
    <source>
        <strain evidence="9">DSM 25329</strain>
    </source>
</reference>
<dbReference type="SUPFAM" id="SSF48452">
    <property type="entry name" value="TPR-like"/>
    <property type="match status" value="1"/>
</dbReference>
<keyword evidence="4" id="KW-0472">Membrane</keyword>
<dbReference type="Pfam" id="PF07980">
    <property type="entry name" value="SusD_RagB"/>
    <property type="match status" value="1"/>
</dbReference>
<gene>
    <name evidence="8" type="ORF">SAMN04487996_111278</name>
</gene>
<comment type="subcellular location">
    <subcellularLocation>
        <location evidence="1">Cell outer membrane</location>
    </subcellularLocation>
</comment>
<evidence type="ECO:0000259" key="7">
    <source>
        <dbReference type="Pfam" id="PF14322"/>
    </source>
</evidence>
<dbReference type="InterPro" id="IPR012944">
    <property type="entry name" value="SusD_RagB_dom"/>
</dbReference>
<dbReference type="AlphaFoldDB" id="A0A1G7MI06"/>
<name>A0A1G7MI06_9BACT</name>
<dbReference type="InterPro" id="IPR011990">
    <property type="entry name" value="TPR-like_helical_dom_sf"/>
</dbReference>